<protein>
    <submittedName>
        <fullName evidence="1">Uncharacterized protein</fullName>
    </submittedName>
</protein>
<reference evidence="1 2" key="1">
    <citation type="submission" date="2015-07" db="EMBL/GenBank/DDBJ databases">
        <title>Genome sequence of Ornatilinea apprima DSM 23815.</title>
        <authorList>
            <person name="Hemp J."/>
            <person name="Ward L.M."/>
            <person name="Pace L.A."/>
            <person name="Fischer W.W."/>
        </authorList>
    </citation>
    <scope>NUCLEOTIDE SEQUENCE [LARGE SCALE GENOMIC DNA]</scope>
    <source>
        <strain evidence="1 2">P3M-1</strain>
    </source>
</reference>
<evidence type="ECO:0000313" key="1">
    <source>
        <dbReference type="EMBL" id="KPL80530.1"/>
    </source>
</evidence>
<dbReference type="OrthoDB" id="166938at2"/>
<keyword evidence="2" id="KW-1185">Reference proteome</keyword>
<gene>
    <name evidence="1" type="ORF">ADN00_01400</name>
</gene>
<dbReference type="STRING" id="1134406.ADN00_01400"/>
<comment type="caution">
    <text evidence="1">The sequence shown here is derived from an EMBL/GenBank/DDBJ whole genome shotgun (WGS) entry which is preliminary data.</text>
</comment>
<name>A0A0N8GPC7_9CHLR</name>
<evidence type="ECO:0000313" key="2">
    <source>
        <dbReference type="Proteomes" id="UP000050417"/>
    </source>
</evidence>
<dbReference type="AlphaFoldDB" id="A0A0N8GPC7"/>
<accession>A0A0N8GPC7</accession>
<dbReference type="RefSeq" id="WP_075061174.1">
    <property type="nucleotide sequence ID" value="NZ_LGCL01000004.1"/>
</dbReference>
<organism evidence="1 2">
    <name type="scientific">Ornatilinea apprima</name>
    <dbReference type="NCBI Taxonomy" id="1134406"/>
    <lineage>
        <taxon>Bacteria</taxon>
        <taxon>Bacillati</taxon>
        <taxon>Chloroflexota</taxon>
        <taxon>Anaerolineae</taxon>
        <taxon>Anaerolineales</taxon>
        <taxon>Anaerolineaceae</taxon>
        <taxon>Ornatilinea</taxon>
    </lineage>
</organism>
<proteinExistence type="predicted"/>
<sequence length="77" mass="8534">MSHGLSIDRQWVLVLSGGEIVVDWGDDRFQDVREGGFLERHAVAGAVVAPDAQLESLKQAGIVSAYNQRQVYFTYLP</sequence>
<dbReference type="EMBL" id="LGCL01000004">
    <property type="protein sequence ID" value="KPL80530.1"/>
    <property type="molecule type" value="Genomic_DNA"/>
</dbReference>
<dbReference type="Proteomes" id="UP000050417">
    <property type="component" value="Unassembled WGS sequence"/>
</dbReference>